<proteinExistence type="predicted"/>
<protein>
    <submittedName>
        <fullName evidence="3">Uncharacterized protein</fullName>
    </submittedName>
</protein>
<keyword evidence="2" id="KW-0472">Membrane</keyword>
<dbReference type="EMBL" id="JARKHS020033853">
    <property type="protein sequence ID" value="KAK8758654.1"/>
    <property type="molecule type" value="Genomic_DNA"/>
</dbReference>
<keyword evidence="2" id="KW-0812">Transmembrane</keyword>
<keyword evidence="4" id="KW-1185">Reference proteome</keyword>
<organism evidence="3 4">
    <name type="scientific">Amblyomma americanum</name>
    <name type="common">Lone star tick</name>
    <dbReference type="NCBI Taxonomy" id="6943"/>
    <lineage>
        <taxon>Eukaryota</taxon>
        <taxon>Metazoa</taxon>
        <taxon>Ecdysozoa</taxon>
        <taxon>Arthropoda</taxon>
        <taxon>Chelicerata</taxon>
        <taxon>Arachnida</taxon>
        <taxon>Acari</taxon>
        <taxon>Parasitiformes</taxon>
        <taxon>Ixodida</taxon>
        <taxon>Ixodoidea</taxon>
        <taxon>Ixodidae</taxon>
        <taxon>Amblyomminae</taxon>
        <taxon>Amblyomma</taxon>
    </lineage>
</organism>
<evidence type="ECO:0000256" key="1">
    <source>
        <dbReference type="SAM" id="MobiDB-lite"/>
    </source>
</evidence>
<evidence type="ECO:0000256" key="2">
    <source>
        <dbReference type="SAM" id="Phobius"/>
    </source>
</evidence>
<comment type="caution">
    <text evidence="3">The sequence shown here is derived from an EMBL/GenBank/DDBJ whole genome shotgun (WGS) entry which is preliminary data.</text>
</comment>
<feature type="region of interest" description="Disordered" evidence="1">
    <location>
        <begin position="67"/>
        <end position="102"/>
    </location>
</feature>
<sequence>MLYHRIRYEEAVKKLLAETTGAEWSSEENITGAKRHNTVVLVMTVPAFSLAGFGVGTGKLAIMRVLEPNRPPRDADGEAGREEGGIEDGDENSTTKQEERAVASSALNCIAVRKG</sequence>
<feature type="transmembrane region" description="Helical" evidence="2">
    <location>
        <begin position="39"/>
        <end position="62"/>
    </location>
</feature>
<reference evidence="3 4" key="1">
    <citation type="journal article" date="2023" name="Arcadia Sci">
        <title>De novo assembly of a long-read Amblyomma americanum tick genome.</title>
        <authorList>
            <person name="Chou S."/>
            <person name="Poskanzer K.E."/>
            <person name="Rollins M."/>
            <person name="Thuy-Boun P.S."/>
        </authorList>
    </citation>
    <scope>NUCLEOTIDE SEQUENCE [LARGE SCALE GENOMIC DNA]</scope>
    <source>
        <strain evidence="3">F_SG_1</strain>
        <tissue evidence="3">Salivary glands</tissue>
    </source>
</reference>
<dbReference type="AlphaFoldDB" id="A0AAQ4D864"/>
<accession>A0AAQ4D864</accession>
<keyword evidence="2" id="KW-1133">Transmembrane helix</keyword>
<evidence type="ECO:0000313" key="4">
    <source>
        <dbReference type="Proteomes" id="UP001321473"/>
    </source>
</evidence>
<gene>
    <name evidence="3" type="ORF">V5799_003713</name>
</gene>
<dbReference type="Proteomes" id="UP001321473">
    <property type="component" value="Unassembled WGS sequence"/>
</dbReference>
<feature type="compositionally biased region" description="Basic and acidic residues" evidence="1">
    <location>
        <begin position="70"/>
        <end position="84"/>
    </location>
</feature>
<evidence type="ECO:0000313" key="3">
    <source>
        <dbReference type="EMBL" id="KAK8758654.1"/>
    </source>
</evidence>
<name>A0AAQ4D864_AMBAM</name>